<reference evidence="3" key="1">
    <citation type="submission" date="2017-02" db="UniProtKB">
        <authorList>
            <consortium name="WormBaseParasite"/>
        </authorList>
    </citation>
    <scope>IDENTIFICATION</scope>
</reference>
<name>A0A0N4VD92_ENTVE</name>
<protein>
    <submittedName>
        <fullName evidence="3">Protein MAIN-LIKE 1-like</fullName>
    </submittedName>
</protein>
<evidence type="ECO:0000313" key="3">
    <source>
        <dbReference type="WBParaSite" id="EVEC_0000856601-mRNA-1"/>
    </source>
</evidence>
<dbReference type="EMBL" id="UXUI01009231">
    <property type="protein sequence ID" value="VDD93299.1"/>
    <property type="molecule type" value="Genomic_DNA"/>
</dbReference>
<dbReference type="WBParaSite" id="EVEC_0000856601-mRNA-1">
    <property type="protein sequence ID" value="EVEC_0000856601-mRNA-1"/>
    <property type="gene ID" value="EVEC_0000856601"/>
</dbReference>
<dbReference type="AlphaFoldDB" id="A0A0N4VD92"/>
<accession>A0A0N4VD92</accession>
<evidence type="ECO:0000313" key="2">
    <source>
        <dbReference type="Proteomes" id="UP000274131"/>
    </source>
</evidence>
<reference evidence="1 2" key="2">
    <citation type="submission" date="2018-10" db="EMBL/GenBank/DDBJ databases">
        <authorList>
            <consortium name="Pathogen Informatics"/>
        </authorList>
    </citation>
    <scope>NUCLEOTIDE SEQUENCE [LARGE SCALE GENOMIC DNA]</scope>
</reference>
<proteinExistence type="predicted"/>
<keyword evidence="2" id="KW-1185">Reference proteome</keyword>
<organism evidence="3">
    <name type="scientific">Enterobius vermicularis</name>
    <name type="common">Human pinworm</name>
    <dbReference type="NCBI Taxonomy" id="51028"/>
    <lineage>
        <taxon>Eukaryota</taxon>
        <taxon>Metazoa</taxon>
        <taxon>Ecdysozoa</taxon>
        <taxon>Nematoda</taxon>
        <taxon>Chromadorea</taxon>
        <taxon>Rhabditida</taxon>
        <taxon>Spirurina</taxon>
        <taxon>Oxyuridomorpha</taxon>
        <taxon>Oxyuroidea</taxon>
        <taxon>Oxyuridae</taxon>
        <taxon>Enterobius</taxon>
    </lineage>
</organism>
<evidence type="ECO:0000313" key="1">
    <source>
        <dbReference type="EMBL" id="VDD93299.1"/>
    </source>
</evidence>
<sequence>MLTSEWITELHPLTDLQVLYGHQNGDDGDGGSDGSDEGLFLQSIVQRLLTDACELLDCHHQYYRQIDEFCYSLASLFLRTLNSDVGVIDLSYLLVLKVWFWRVENQHVDFFTLVYRTDRLIDWLSSLTRLSAAKYYLI</sequence>
<gene>
    <name evidence="1" type="ORF">EVEC_LOCUS8050</name>
</gene>
<dbReference type="Proteomes" id="UP000274131">
    <property type="component" value="Unassembled WGS sequence"/>
</dbReference>